<evidence type="ECO:0000313" key="12">
    <source>
        <dbReference type="Proteomes" id="UP000318313"/>
    </source>
</evidence>
<dbReference type="KEGG" id="gfm:Enr17x_37420"/>
<keyword evidence="7" id="KW-0464">Manganese</keyword>
<dbReference type="SUPFAM" id="SSF51569">
    <property type="entry name" value="Aldolase"/>
    <property type="match status" value="1"/>
</dbReference>
<evidence type="ECO:0000256" key="3">
    <source>
        <dbReference type="ARBA" id="ARBA00012973"/>
    </source>
</evidence>
<evidence type="ECO:0000256" key="1">
    <source>
        <dbReference type="ARBA" id="ARBA00004689"/>
    </source>
</evidence>
<dbReference type="OrthoDB" id="9804858at2"/>
<organism evidence="11 12">
    <name type="scientific">Gimesia fumaroli</name>
    <dbReference type="NCBI Taxonomy" id="2527976"/>
    <lineage>
        <taxon>Bacteria</taxon>
        <taxon>Pseudomonadati</taxon>
        <taxon>Planctomycetota</taxon>
        <taxon>Planctomycetia</taxon>
        <taxon>Planctomycetales</taxon>
        <taxon>Planctomycetaceae</taxon>
        <taxon>Gimesia</taxon>
    </lineage>
</organism>
<sequence>MFQFFSGAKKHVKNKVKRTVIRHHRRSGKVLFSDTTLRDGEQMPGATLDPIEKLQIAKALEAAGVHSLDAGFPASSQADIDAIQSMVGVIKKPVLTALCRTLPGDVDAAEEALAGNPPHKRGVSLFCGTSPLHRQFKLEKSKTEVLKLIVDSIQYAAEKFDIVAFSPEDASRTEVDFLCEVYREAIAAGATTIGFPDTVGILTPSKAQEFICQIQDHVSGIENVLLAVHFHNDLGLAVANTLACIDAGANVVQCTVNGIGERAGNAALEEVAMALHLHQDEYERPHHLDVSQLAPLCKLVSELTGIALSPMKPVAGSNIFATEAGIHQDGLLKNPDTYLPYRPETVGESGIKLVLGRHSGKKAILHRLHELGREPNEQGVERVLQAIKELPKGELVDDDLLRKLSN</sequence>
<evidence type="ECO:0000256" key="4">
    <source>
        <dbReference type="ARBA" id="ARBA00022430"/>
    </source>
</evidence>
<keyword evidence="8" id="KW-0100">Branched-chain amino acid biosynthesis</keyword>
<dbReference type="PANTHER" id="PTHR10277">
    <property type="entry name" value="HOMOCITRATE SYNTHASE-RELATED"/>
    <property type="match status" value="1"/>
</dbReference>
<dbReference type="EC" id="2.3.3.13" evidence="3"/>
<dbReference type="CDD" id="cd07940">
    <property type="entry name" value="DRE_TIM_IPMS"/>
    <property type="match status" value="1"/>
</dbReference>
<evidence type="ECO:0000259" key="10">
    <source>
        <dbReference type="PROSITE" id="PS50991"/>
    </source>
</evidence>
<dbReference type="Pfam" id="PF22617">
    <property type="entry name" value="HCS_D2"/>
    <property type="match status" value="1"/>
</dbReference>
<evidence type="ECO:0000313" key="11">
    <source>
        <dbReference type="EMBL" id="QDV51684.1"/>
    </source>
</evidence>
<feature type="domain" description="Pyruvate carboxyltransferase" evidence="10">
    <location>
        <begin position="30"/>
        <end position="294"/>
    </location>
</feature>
<keyword evidence="6 9" id="KW-0808">Transferase</keyword>
<dbReference type="EMBL" id="CP037452">
    <property type="protein sequence ID" value="QDV51684.1"/>
    <property type="molecule type" value="Genomic_DNA"/>
</dbReference>
<dbReference type="GO" id="GO:0003852">
    <property type="term" value="F:2-isopropylmalate synthase activity"/>
    <property type="evidence" value="ECO:0007669"/>
    <property type="project" value="UniProtKB-EC"/>
</dbReference>
<evidence type="ECO:0000256" key="8">
    <source>
        <dbReference type="ARBA" id="ARBA00023304"/>
    </source>
</evidence>
<dbReference type="PROSITE" id="PS00816">
    <property type="entry name" value="AIPM_HOMOCIT_SYNTH_2"/>
    <property type="match status" value="1"/>
</dbReference>
<keyword evidence="4" id="KW-0432">Leucine biosynthesis</keyword>
<proteinExistence type="inferred from homology"/>
<comment type="pathway">
    <text evidence="1">Amino-acid biosynthesis; L-leucine biosynthesis; L-leucine from 3-methyl-2-oxobutanoate: step 1/4.</text>
</comment>
<dbReference type="RefSeq" id="WP_145311054.1">
    <property type="nucleotide sequence ID" value="NZ_CP037452.1"/>
</dbReference>
<protein>
    <recommendedName>
        <fullName evidence="3">2-isopropylmalate synthase</fullName>
        <ecNumber evidence="3">2.3.3.13</ecNumber>
    </recommendedName>
</protein>
<evidence type="ECO:0000256" key="7">
    <source>
        <dbReference type="ARBA" id="ARBA00023211"/>
    </source>
</evidence>
<keyword evidence="11" id="KW-0012">Acyltransferase</keyword>
<evidence type="ECO:0000256" key="9">
    <source>
        <dbReference type="RuleBase" id="RU003523"/>
    </source>
</evidence>
<reference evidence="11 12" key="1">
    <citation type="submission" date="2019-03" db="EMBL/GenBank/DDBJ databases">
        <title>Deep-cultivation of Planctomycetes and their phenomic and genomic characterization uncovers novel biology.</title>
        <authorList>
            <person name="Wiegand S."/>
            <person name="Jogler M."/>
            <person name="Boedeker C."/>
            <person name="Pinto D."/>
            <person name="Vollmers J."/>
            <person name="Rivas-Marin E."/>
            <person name="Kohn T."/>
            <person name="Peeters S.H."/>
            <person name="Heuer A."/>
            <person name="Rast P."/>
            <person name="Oberbeckmann S."/>
            <person name="Bunk B."/>
            <person name="Jeske O."/>
            <person name="Meyerdierks A."/>
            <person name="Storesund J.E."/>
            <person name="Kallscheuer N."/>
            <person name="Luecker S."/>
            <person name="Lage O.M."/>
            <person name="Pohl T."/>
            <person name="Merkel B.J."/>
            <person name="Hornburger P."/>
            <person name="Mueller R.-W."/>
            <person name="Bruemmer F."/>
            <person name="Labrenz M."/>
            <person name="Spormann A.M."/>
            <person name="Op den Camp H."/>
            <person name="Overmann J."/>
            <person name="Amann R."/>
            <person name="Jetten M.S.M."/>
            <person name="Mascher T."/>
            <person name="Medema M.H."/>
            <person name="Devos D.P."/>
            <person name="Kaster A.-K."/>
            <person name="Ovreas L."/>
            <person name="Rohde M."/>
            <person name="Galperin M.Y."/>
            <person name="Jogler C."/>
        </authorList>
    </citation>
    <scope>NUCLEOTIDE SEQUENCE [LARGE SCALE GENOMIC DNA]</scope>
    <source>
        <strain evidence="11 12">Enr17</strain>
    </source>
</reference>
<dbReference type="InterPro" id="IPR050073">
    <property type="entry name" value="2-IPM_HCS-like"/>
</dbReference>
<evidence type="ECO:0000256" key="2">
    <source>
        <dbReference type="ARBA" id="ARBA00009396"/>
    </source>
</evidence>
<gene>
    <name evidence="11" type="primary">leuA_2</name>
    <name evidence="11" type="ORF">Enr17x_37420</name>
</gene>
<dbReference type="FunFam" id="3.20.20.70:FF:000010">
    <property type="entry name" value="2-isopropylmalate synthase"/>
    <property type="match status" value="1"/>
</dbReference>
<dbReference type="PANTHER" id="PTHR10277:SF9">
    <property type="entry name" value="2-ISOPROPYLMALATE SYNTHASE 1, CHLOROPLASTIC-RELATED"/>
    <property type="match status" value="1"/>
</dbReference>
<dbReference type="Proteomes" id="UP000318313">
    <property type="component" value="Chromosome"/>
</dbReference>
<dbReference type="Gene3D" id="3.20.20.70">
    <property type="entry name" value="Aldolase class I"/>
    <property type="match status" value="1"/>
</dbReference>
<dbReference type="InterPro" id="IPR000891">
    <property type="entry name" value="PYR_CT"/>
</dbReference>
<dbReference type="InterPro" id="IPR013785">
    <property type="entry name" value="Aldolase_TIM"/>
</dbReference>
<evidence type="ECO:0000256" key="5">
    <source>
        <dbReference type="ARBA" id="ARBA00022605"/>
    </source>
</evidence>
<keyword evidence="5" id="KW-0028">Amino-acid biosynthesis</keyword>
<dbReference type="AlphaFoldDB" id="A0A518IF21"/>
<dbReference type="InterPro" id="IPR054691">
    <property type="entry name" value="LeuA/HCS_post-cat"/>
</dbReference>
<name>A0A518IF21_9PLAN</name>
<dbReference type="InterPro" id="IPR002034">
    <property type="entry name" value="AIPM/Hcit_synth_CS"/>
</dbReference>
<accession>A0A518IF21</accession>
<comment type="similarity">
    <text evidence="2">Belongs to the alpha-IPM synthase/homocitrate synthase family. LeuA type 1 subfamily.</text>
</comment>
<dbReference type="PROSITE" id="PS00815">
    <property type="entry name" value="AIPM_HOMOCIT_SYNTH_1"/>
    <property type="match status" value="1"/>
</dbReference>
<keyword evidence="12" id="KW-1185">Reference proteome</keyword>
<dbReference type="Pfam" id="PF00682">
    <property type="entry name" value="HMGL-like"/>
    <property type="match status" value="1"/>
</dbReference>
<evidence type="ECO:0000256" key="6">
    <source>
        <dbReference type="ARBA" id="ARBA00022679"/>
    </source>
</evidence>
<dbReference type="GO" id="GO:0009098">
    <property type="term" value="P:L-leucine biosynthetic process"/>
    <property type="evidence" value="ECO:0007669"/>
    <property type="project" value="UniProtKB-KW"/>
</dbReference>
<dbReference type="Gene3D" id="1.10.238.260">
    <property type="match status" value="1"/>
</dbReference>
<dbReference type="PROSITE" id="PS50991">
    <property type="entry name" value="PYR_CT"/>
    <property type="match status" value="1"/>
</dbReference>